<sequence>MDQRKFMSVFWLGDTTCRNRDGLTADRYRLSAPTSNGLTCPEAEKATRCCFGVCPPRLSHGRLLCVRY</sequence>
<proteinExistence type="predicted"/>
<keyword evidence="2" id="KW-1185">Reference proteome</keyword>
<comment type="caution">
    <text evidence="1">The sequence shown here is derived from an EMBL/GenBank/DDBJ whole genome shotgun (WGS) entry which is preliminary data.</text>
</comment>
<reference evidence="1 2" key="1">
    <citation type="submission" date="2019-05" db="EMBL/GenBank/DDBJ databases">
        <title>Another draft genome of Portunus trituberculatus and its Hox gene families provides insights of decapod evolution.</title>
        <authorList>
            <person name="Jeong J.-H."/>
            <person name="Song I."/>
            <person name="Kim S."/>
            <person name="Choi T."/>
            <person name="Kim D."/>
            <person name="Ryu S."/>
            <person name="Kim W."/>
        </authorList>
    </citation>
    <scope>NUCLEOTIDE SEQUENCE [LARGE SCALE GENOMIC DNA]</scope>
    <source>
        <tissue evidence="1">Muscle</tissue>
    </source>
</reference>
<protein>
    <submittedName>
        <fullName evidence="1">Uncharacterized protein</fullName>
    </submittedName>
</protein>
<name>A0A5B7DSJ7_PORTR</name>
<dbReference type="AlphaFoldDB" id="A0A5B7DSJ7"/>
<evidence type="ECO:0000313" key="1">
    <source>
        <dbReference type="EMBL" id="MPC23973.1"/>
    </source>
</evidence>
<dbReference type="EMBL" id="VSRR010001274">
    <property type="protein sequence ID" value="MPC23973.1"/>
    <property type="molecule type" value="Genomic_DNA"/>
</dbReference>
<accession>A0A5B7DSJ7</accession>
<gene>
    <name evidence="1" type="ORF">E2C01_017042</name>
</gene>
<dbReference type="Proteomes" id="UP000324222">
    <property type="component" value="Unassembled WGS sequence"/>
</dbReference>
<organism evidence="1 2">
    <name type="scientific">Portunus trituberculatus</name>
    <name type="common">Swimming crab</name>
    <name type="synonym">Neptunus trituberculatus</name>
    <dbReference type="NCBI Taxonomy" id="210409"/>
    <lineage>
        <taxon>Eukaryota</taxon>
        <taxon>Metazoa</taxon>
        <taxon>Ecdysozoa</taxon>
        <taxon>Arthropoda</taxon>
        <taxon>Crustacea</taxon>
        <taxon>Multicrustacea</taxon>
        <taxon>Malacostraca</taxon>
        <taxon>Eumalacostraca</taxon>
        <taxon>Eucarida</taxon>
        <taxon>Decapoda</taxon>
        <taxon>Pleocyemata</taxon>
        <taxon>Brachyura</taxon>
        <taxon>Eubrachyura</taxon>
        <taxon>Portunoidea</taxon>
        <taxon>Portunidae</taxon>
        <taxon>Portuninae</taxon>
        <taxon>Portunus</taxon>
    </lineage>
</organism>
<evidence type="ECO:0000313" key="2">
    <source>
        <dbReference type="Proteomes" id="UP000324222"/>
    </source>
</evidence>